<evidence type="ECO:0000256" key="5">
    <source>
        <dbReference type="ARBA" id="ARBA00022692"/>
    </source>
</evidence>
<dbReference type="CDD" id="cd06225">
    <property type="entry name" value="HAMP"/>
    <property type="match status" value="1"/>
</dbReference>
<evidence type="ECO:0000256" key="1">
    <source>
        <dbReference type="ARBA" id="ARBA00004429"/>
    </source>
</evidence>
<evidence type="ECO:0000256" key="11">
    <source>
        <dbReference type="SAM" id="Phobius"/>
    </source>
</evidence>
<dbReference type="CDD" id="cd12912">
    <property type="entry name" value="PDC2_MCP_like"/>
    <property type="match status" value="1"/>
</dbReference>
<organism evidence="15 16">
    <name type="scientific">Marinomonas phaeophyticola</name>
    <dbReference type="NCBI Taxonomy" id="3004091"/>
    <lineage>
        <taxon>Bacteria</taxon>
        <taxon>Pseudomonadati</taxon>
        <taxon>Pseudomonadota</taxon>
        <taxon>Gammaproteobacteria</taxon>
        <taxon>Oceanospirillales</taxon>
        <taxon>Oceanospirillaceae</taxon>
        <taxon>Marinomonas</taxon>
    </lineage>
</organism>
<dbReference type="InterPro" id="IPR033479">
    <property type="entry name" value="dCache_1"/>
</dbReference>
<accession>A0ABT4JRX1</accession>
<dbReference type="Pfam" id="PF00015">
    <property type="entry name" value="MCPsignal"/>
    <property type="match status" value="1"/>
</dbReference>
<evidence type="ECO:0000259" key="14">
    <source>
        <dbReference type="PROSITE" id="PS50885"/>
    </source>
</evidence>
<dbReference type="RefSeq" id="WP_269123369.1">
    <property type="nucleotide sequence ID" value="NZ_JAPUBN010000011.1"/>
</dbReference>
<keyword evidence="2" id="KW-1003">Cell membrane</keyword>
<dbReference type="InterPro" id="IPR029151">
    <property type="entry name" value="Sensor-like_sf"/>
</dbReference>
<dbReference type="PROSITE" id="PS50885">
    <property type="entry name" value="HAMP"/>
    <property type="match status" value="1"/>
</dbReference>
<dbReference type="SUPFAM" id="SSF103190">
    <property type="entry name" value="Sensory domain-like"/>
    <property type="match status" value="1"/>
</dbReference>
<comment type="similarity">
    <text evidence="9">Belongs to the methyl-accepting chemotaxis (MCP) protein family.</text>
</comment>
<dbReference type="Proteomes" id="UP001149719">
    <property type="component" value="Unassembled WGS sequence"/>
</dbReference>
<evidence type="ECO:0000256" key="2">
    <source>
        <dbReference type="ARBA" id="ARBA00022475"/>
    </source>
</evidence>
<name>A0ABT4JRX1_9GAMM</name>
<feature type="domain" description="Methyl-accepting transducer" evidence="12">
    <location>
        <begin position="355"/>
        <end position="591"/>
    </location>
</feature>
<dbReference type="PROSITE" id="PS50111">
    <property type="entry name" value="CHEMOTAXIS_TRANSDUC_2"/>
    <property type="match status" value="1"/>
</dbReference>
<dbReference type="PANTHER" id="PTHR32089:SF117">
    <property type="entry name" value="METHYL ACCEPTING SENSORY TRANSDUCER WITH CACHE_1 SMALL MOLECULE BINDING DOMAIN"/>
    <property type="match status" value="1"/>
</dbReference>
<dbReference type="InterPro" id="IPR000727">
    <property type="entry name" value="T_SNARE_dom"/>
</dbReference>
<dbReference type="EMBL" id="JAPUBN010000011">
    <property type="protein sequence ID" value="MCZ2721021.1"/>
    <property type="molecule type" value="Genomic_DNA"/>
</dbReference>
<dbReference type="Pfam" id="PF00672">
    <property type="entry name" value="HAMP"/>
    <property type="match status" value="1"/>
</dbReference>
<keyword evidence="8 10" id="KW-0807">Transducer</keyword>
<dbReference type="Gene3D" id="3.30.450.20">
    <property type="entry name" value="PAS domain"/>
    <property type="match status" value="2"/>
</dbReference>
<dbReference type="SMART" id="SM00304">
    <property type="entry name" value="HAMP"/>
    <property type="match status" value="2"/>
</dbReference>
<comment type="caution">
    <text evidence="15">The sequence shown here is derived from an EMBL/GenBank/DDBJ whole genome shotgun (WGS) entry which is preliminary data.</text>
</comment>
<evidence type="ECO:0000256" key="6">
    <source>
        <dbReference type="ARBA" id="ARBA00022989"/>
    </source>
</evidence>
<dbReference type="InterPro" id="IPR003660">
    <property type="entry name" value="HAMP_dom"/>
</dbReference>
<keyword evidence="6 11" id="KW-1133">Transmembrane helix</keyword>
<keyword evidence="5 11" id="KW-0812">Transmembrane</keyword>
<dbReference type="InterPro" id="IPR004089">
    <property type="entry name" value="MCPsignal_dom"/>
</dbReference>
<dbReference type="PROSITE" id="PS50192">
    <property type="entry name" value="T_SNARE"/>
    <property type="match status" value="1"/>
</dbReference>
<dbReference type="Pfam" id="PF02743">
    <property type="entry name" value="dCache_1"/>
    <property type="match status" value="1"/>
</dbReference>
<feature type="domain" description="T-SNARE coiled-coil homology" evidence="13">
    <location>
        <begin position="542"/>
        <end position="604"/>
    </location>
</feature>
<dbReference type="CDD" id="cd11386">
    <property type="entry name" value="MCP_signal"/>
    <property type="match status" value="1"/>
</dbReference>
<comment type="subcellular location">
    <subcellularLocation>
        <location evidence="1">Cell inner membrane</location>
        <topology evidence="1">Multi-pass membrane protein</topology>
    </subcellularLocation>
</comment>
<proteinExistence type="inferred from homology"/>
<evidence type="ECO:0000256" key="4">
    <source>
        <dbReference type="ARBA" id="ARBA00022519"/>
    </source>
</evidence>
<evidence type="ECO:0000313" key="15">
    <source>
        <dbReference type="EMBL" id="MCZ2721021.1"/>
    </source>
</evidence>
<evidence type="ECO:0000256" key="9">
    <source>
        <dbReference type="ARBA" id="ARBA00029447"/>
    </source>
</evidence>
<dbReference type="Gene3D" id="1.10.287.950">
    <property type="entry name" value="Methyl-accepting chemotaxis protein"/>
    <property type="match status" value="1"/>
</dbReference>
<evidence type="ECO:0000256" key="7">
    <source>
        <dbReference type="ARBA" id="ARBA00023136"/>
    </source>
</evidence>
<dbReference type="CDD" id="cd12913">
    <property type="entry name" value="PDC1_MCP_like"/>
    <property type="match status" value="1"/>
</dbReference>
<keyword evidence="3" id="KW-0145">Chemotaxis</keyword>
<dbReference type="SMART" id="SM00283">
    <property type="entry name" value="MA"/>
    <property type="match status" value="1"/>
</dbReference>
<feature type="domain" description="HAMP" evidence="14">
    <location>
        <begin position="296"/>
        <end position="350"/>
    </location>
</feature>
<dbReference type="PANTHER" id="PTHR32089">
    <property type="entry name" value="METHYL-ACCEPTING CHEMOTAXIS PROTEIN MCPB"/>
    <property type="match status" value="1"/>
</dbReference>
<keyword evidence="4" id="KW-0997">Cell inner membrane</keyword>
<protein>
    <submittedName>
        <fullName evidence="15">Methyl-accepting chemotaxis protein</fullName>
    </submittedName>
</protein>
<evidence type="ECO:0000259" key="13">
    <source>
        <dbReference type="PROSITE" id="PS50192"/>
    </source>
</evidence>
<evidence type="ECO:0000256" key="10">
    <source>
        <dbReference type="PROSITE-ProRule" id="PRU00284"/>
    </source>
</evidence>
<dbReference type="SUPFAM" id="SSF58104">
    <property type="entry name" value="Methyl-accepting chemotaxis protein (MCP) signaling domain"/>
    <property type="match status" value="1"/>
</dbReference>
<evidence type="ECO:0000256" key="8">
    <source>
        <dbReference type="ARBA" id="ARBA00023224"/>
    </source>
</evidence>
<reference evidence="15" key="1">
    <citation type="submission" date="2022-12" db="EMBL/GenBank/DDBJ databases">
        <title>Marinomonas 15G1-11 sp. nov, isolated from marine algae.</title>
        <authorList>
            <person name="Butt M."/>
            <person name="Choi D.G."/>
            <person name="Kim J.M."/>
            <person name="Lee J.K."/>
            <person name="Baek J.H."/>
            <person name="Jeon C.O."/>
        </authorList>
    </citation>
    <scope>NUCLEOTIDE SEQUENCE</scope>
    <source>
        <strain evidence="15">15G1-11</strain>
    </source>
</reference>
<evidence type="ECO:0000313" key="16">
    <source>
        <dbReference type="Proteomes" id="UP001149719"/>
    </source>
</evidence>
<feature type="transmembrane region" description="Helical" evidence="11">
    <location>
        <begin position="272"/>
        <end position="295"/>
    </location>
</feature>
<keyword evidence="16" id="KW-1185">Reference proteome</keyword>
<sequence>MKVSMKIGLSAALVLLLTIGSVSWLQISQMRSTVEKQTAEAVSQSTQLLADQIESWFNGKLMLIDMMAENIDKNFTSTTIQSTFDLPILKNEFQLIFGGLEVNGTRIDNQGTSGKRPDWDARQRPWYNIAKTATKATLTEPYVGASTGETLISIVANITDKGRFKGAFGGDLSLMTVSNAINALQFDGNGYAFLMNQRGEIISHPDINFNGKTLADLFDGRAPQINAQLHKTQMNNQTKLVSFTKLNQLRGLEWYIAVVLDESAILKKTHPMIWSSIIVALIGVLLCIVILGLVVKKILRPLTALYDSLVKINQGGGDLTHRLPIDSKDEFGLVSEEFNQFTEHLQKLIIDVSESCAALQNSAGKTSDEVNFSAKQLPLQLKELEKLTHSMNRMASAATDISNHSHLASEAANTASIETDNGVKIILQSTDATQSLANEMASISETISNLALFSQNIESILSVITGIAEQTNLLALNAAIEAARAGESGRGFAVVADEVRTLATLTEKSTRDIDDMISQLQAEITHAENKIKHGLETASIAAENAIEGNEALNIIKRSIGNITEMNLQIAELAEQQSASTNSINNNTNAIRDISQQATERSKTQLNYCQAMTRQVNEQNQLLSQFKI</sequence>
<evidence type="ECO:0000256" key="3">
    <source>
        <dbReference type="ARBA" id="ARBA00022500"/>
    </source>
</evidence>
<keyword evidence="7 11" id="KW-0472">Membrane</keyword>
<gene>
    <name evidence="15" type="ORF">O1D97_04995</name>
</gene>
<evidence type="ECO:0000259" key="12">
    <source>
        <dbReference type="PROSITE" id="PS50111"/>
    </source>
</evidence>